<keyword evidence="10" id="KW-0851">Voltage-gated channel</keyword>
<dbReference type="InterPro" id="IPR002048">
    <property type="entry name" value="EF_hand_dom"/>
</dbReference>
<dbReference type="GO" id="GO:0005245">
    <property type="term" value="F:voltage-gated calcium channel activity"/>
    <property type="evidence" value="ECO:0007669"/>
    <property type="project" value="InterPro"/>
</dbReference>
<feature type="transmembrane region" description="Helical" evidence="11">
    <location>
        <begin position="1342"/>
        <end position="1359"/>
    </location>
</feature>
<protein>
    <recommendedName>
        <fullName evidence="12">EF-hand domain-containing protein</fullName>
    </recommendedName>
</protein>
<evidence type="ECO:0000256" key="3">
    <source>
        <dbReference type="ARBA" id="ARBA00022692"/>
    </source>
</evidence>
<dbReference type="EMBL" id="JNBS01001147">
    <property type="protein sequence ID" value="OQS02343.1"/>
    <property type="molecule type" value="Genomic_DNA"/>
</dbReference>
<dbReference type="InterPro" id="IPR031649">
    <property type="entry name" value="GPHH_dom"/>
</dbReference>
<evidence type="ECO:0000259" key="12">
    <source>
        <dbReference type="PROSITE" id="PS50222"/>
    </source>
</evidence>
<feature type="transmembrane region" description="Helical" evidence="11">
    <location>
        <begin position="1404"/>
        <end position="1428"/>
    </location>
</feature>
<evidence type="ECO:0000256" key="1">
    <source>
        <dbReference type="ARBA" id="ARBA00004141"/>
    </source>
</evidence>
<proteinExistence type="inferred from homology"/>
<dbReference type="Pfam" id="PF16905">
    <property type="entry name" value="GPHH"/>
    <property type="match status" value="1"/>
</dbReference>
<keyword evidence="9" id="KW-0479">Metal-binding</keyword>
<dbReference type="InterPro" id="IPR043203">
    <property type="entry name" value="VGCC_Ca_Na"/>
</dbReference>
<comment type="similarity">
    <text evidence="10">Belongs to the calcium channel alpha-1 subunit (TC 1.A.1.11) family.</text>
</comment>
<dbReference type="PANTHER" id="PTHR10037:SF62">
    <property type="entry name" value="SODIUM CHANNEL PROTEIN 60E"/>
    <property type="match status" value="1"/>
</dbReference>
<dbReference type="PRINTS" id="PR00167">
    <property type="entry name" value="CACHANNEL"/>
</dbReference>
<organism evidence="13 14">
    <name type="scientific">Thraustotheca clavata</name>
    <dbReference type="NCBI Taxonomy" id="74557"/>
    <lineage>
        <taxon>Eukaryota</taxon>
        <taxon>Sar</taxon>
        <taxon>Stramenopiles</taxon>
        <taxon>Oomycota</taxon>
        <taxon>Saprolegniomycetes</taxon>
        <taxon>Saprolegniales</taxon>
        <taxon>Achlyaceae</taxon>
        <taxon>Thraustotheca</taxon>
    </lineage>
</organism>
<keyword evidence="14" id="KW-1185">Reference proteome</keyword>
<evidence type="ECO:0000256" key="5">
    <source>
        <dbReference type="ARBA" id="ARBA00022989"/>
    </source>
</evidence>
<feature type="transmembrane region" description="Helical" evidence="11">
    <location>
        <begin position="934"/>
        <end position="953"/>
    </location>
</feature>
<dbReference type="Pfam" id="PF17830">
    <property type="entry name" value="STI1-HOP_DP"/>
    <property type="match status" value="1"/>
</dbReference>
<dbReference type="PANTHER" id="PTHR10037">
    <property type="entry name" value="VOLTAGE-GATED CATION CHANNEL CALCIUM AND SODIUM"/>
    <property type="match status" value="1"/>
</dbReference>
<comment type="caution">
    <text evidence="13">The sequence shown here is derived from an EMBL/GenBank/DDBJ whole genome shotgun (WGS) entry which is preliminary data.</text>
</comment>
<dbReference type="PROSITE" id="PS50222">
    <property type="entry name" value="EF_HAND_2"/>
    <property type="match status" value="1"/>
</dbReference>
<keyword evidence="6" id="KW-0406">Ion transport</keyword>
<dbReference type="Gene3D" id="1.10.287.70">
    <property type="match status" value="4"/>
</dbReference>
<feature type="transmembrane region" description="Helical" evidence="11">
    <location>
        <begin position="1280"/>
        <end position="1298"/>
    </location>
</feature>
<keyword evidence="9 10" id="KW-0106">Calcium</keyword>
<feature type="transmembrane region" description="Helical" evidence="11">
    <location>
        <begin position="294"/>
        <end position="324"/>
    </location>
</feature>
<keyword evidence="10" id="KW-0107">Calcium channel</keyword>
<evidence type="ECO:0000256" key="11">
    <source>
        <dbReference type="SAM" id="Phobius"/>
    </source>
</evidence>
<feature type="transmembrane region" description="Helical" evidence="11">
    <location>
        <begin position="1199"/>
        <end position="1221"/>
    </location>
</feature>
<keyword evidence="2" id="KW-0813">Transport</keyword>
<dbReference type="GO" id="GO:0001518">
    <property type="term" value="C:voltage-gated sodium channel complex"/>
    <property type="evidence" value="ECO:0007669"/>
    <property type="project" value="TreeGrafter"/>
</dbReference>
<feature type="transmembrane region" description="Helical" evidence="11">
    <location>
        <begin position="1512"/>
        <end position="1533"/>
    </location>
</feature>
<evidence type="ECO:0000256" key="7">
    <source>
        <dbReference type="ARBA" id="ARBA00023136"/>
    </source>
</evidence>
<keyword evidence="4" id="KW-0677">Repeat</keyword>
<evidence type="ECO:0000256" key="10">
    <source>
        <dbReference type="RuleBase" id="RU003808"/>
    </source>
</evidence>
<keyword evidence="3 11" id="KW-0812">Transmembrane</keyword>
<feature type="transmembrane region" description="Helical" evidence="11">
    <location>
        <begin position="608"/>
        <end position="627"/>
    </location>
</feature>
<dbReference type="InterPro" id="IPR002077">
    <property type="entry name" value="VDCCAlpha1"/>
</dbReference>
<dbReference type="OrthoDB" id="431720at2759"/>
<dbReference type="Proteomes" id="UP000243217">
    <property type="component" value="Unassembled WGS sequence"/>
</dbReference>
<dbReference type="InterPro" id="IPR041243">
    <property type="entry name" value="STI1/HOP_DP"/>
</dbReference>
<dbReference type="STRING" id="74557.A0A1V9ZWE8"/>
<dbReference type="GO" id="GO:0005509">
    <property type="term" value="F:calcium ion binding"/>
    <property type="evidence" value="ECO:0007669"/>
    <property type="project" value="InterPro"/>
</dbReference>
<feature type="binding site" evidence="9">
    <location>
        <position position="1171"/>
    </location>
    <ligand>
        <name>Ca(2+)</name>
        <dbReference type="ChEBI" id="CHEBI:29108"/>
    </ligand>
</feature>
<feature type="transmembrane region" description="Helical" evidence="11">
    <location>
        <begin position="248"/>
        <end position="273"/>
    </location>
</feature>
<evidence type="ECO:0000256" key="8">
    <source>
        <dbReference type="ARBA" id="ARBA00023303"/>
    </source>
</evidence>
<feature type="transmembrane region" description="Helical" evidence="11">
    <location>
        <begin position="784"/>
        <end position="806"/>
    </location>
</feature>
<feature type="domain" description="EF-hand" evidence="12">
    <location>
        <begin position="1548"/>
        <end position="1583"/>
    </location>
</feature>
<dbReference type="InterPro" id="IPR005821">
    <property type="entry name" value="Ion_trans_dom"/>
</dbReference>
<keyword evidence="10" id="KW-0109">Calcium transport</keyword>
<dbReference type="GO" id="GO:0005248">
    <property type="term" value="F:voltage-gated sodium channel activity"/>
    <property type="evidence" value="ECO:0007669"/>
    <property type="project" value="TreeGrafter"/>
</dbReference>
<dbReference type="Pfam" id="PF00520">
    <property type="entry name" value="Ion_trans"/>
    <property type="match status" value="4"/>
</dbReference>
<comment type="subcellular location">
    <subcellularLocation>
        <location evidence="1 10">Membrane</location>
        <topology evidence="1 10">Multi-pass membrane protein</topology>
    </subcellularLocation>
</comment>
<dbReference type="Gene3D" id="1.10.260.100">
    <property type="match status" value="1"/>
</dbReference>
<gene>
    <name evidence="13" type="ORF">THRCLA_05272</name>
</gene>
<evidence type="ECO:0000256" key="4">
    <source>
        <dbReference type="ARBA" id="ARBA00022737"/>
    </source>
</evidence>
<evidence type="ECO:0000313" key="13">
    <source>
        <dbReference type="EMBL" id="OQS02343.1"/>
    </source>
</evidence>
<dbReference type="SUPFAM" id="SSF81324">
    <property type="entry name" value="Voltage-gated potassium channels"/>
    <property type="match status" value="4"/>
</dbReference>
<dbReference type="Gene3D" id="1.20.120.350">
    <property type="entry name" value="Voltage-gated potassium channels. Chain C"/>
    <property type="match status" value="4"/>
</dbReference>
<dbReference type="GO" id="GO:0005891">
    <property type="term" value="C:voltage-gated calcium channel complex"/>
    <property type="evidence" value="ECO:0007669"/>
    <property type="project" value="InterPro"/>
</dbReference>
<feature type="transmembrane region" description="Helical" evidence="11">
    <location>
        <begin position="1027"/>
        <end position="1045"/>
    </location>
</feature>
<keyword evidence="7 11" id="KW-0472">Membrane</keyword>
<accession>A0A1V9ZWE8</accession>
<dbReference type="Gene3D" id="1.10.238.10">
    <property type="entry name" value="EF-hand"/>
    <property type="match status" value="1"/>
</dbReference>
<keyword evidence="5 11" id="KW-1133">Transmembrane helix</keyword>
<sequence length="1733" mass="195945">MRKYQNDEAVTNMLKDFMQFMGSHFEQVGKEMEEKEVKEQQRQALEAAAHTPDEKAQVERILNDPELQAILSDTHMQNILKRCQEPGVLLQYLHDPIIGIKIRKLQTAGLSMTQTPLNNGVVAPVLEDLKRKKHFVRDYEPRSLGIFTLDNAFRKLIIHIVRHRYTHRITLCTVLINSLALGFVDYTDPWANGSAPTSGPTTASNQAIENIELITLAYFVLEACLKCIAYGILGPRGYWQNPWNKLDMVIVLSGIVSLFVSEARTTITSIRFLRILRPLRTVHSVPGLKILVNALLAALPAQLNISILLAFSYSVFAIIGLQIWCGEFHQRCRLTPYPVRLNFDPLNTTSISQYTNQTYINMVVADPLSYACPRIDVSNDNWTTPRPCFWPIDASDGQYCGSRQCASGRYCGSNYDALGHPLFYDLYTSTGNMLFSIMTEPDFTSNLNYGLAHFDTIENSLIVVLQTVTASGWMQLTENAQDAYSFVGSALYFNFVMFFGMCFLLQINMAIMVSAFEKASDAQEATRILEVQATMRKHTFRDRLKNQLAPLNRQLSESFKGPFYVRLRKKLTKLYSLRAMGIFNTIVTLINIIALASTHHDMNYDVQYALEVIEFGSLMWFFIDMILRIIEQEGMKYFGEPLNQFDCVSILIGLLDYYLHPPAFIDGTVSPASPFTALRALRALRLAQTWAPLKRLLLAMTSASGEILHFLFFLALFVYIFALMGMDLFATKFNFDSANRPIPYANATPAITLHRSNFDTIDAALFTVFQVLTYDNWPSIMYDGWLSVGAVAPLYFVGIIILGVWITMNMFTAITVSCVMNQVDGDTPPIDLASIHIMDEDGDYQTSHRYLMKLRYIQRSVHRLEPQLRKANLPHHTLQIRFPLQYACLQIISSQWWEILTAAAIATATIVTALDSPLLDTADGLGAFVDLANHLFAGLFAIEMVITMLAIGFKEYLRDPWKVVDGLIVLTSIAFWGFSSTSVNVGGIRALRTLRALRPLRVINQLPQLKVVINTLFRCLPEIAKSLVLFIYMLFIFGIAGVLFFKGALNTCTISPYNYLDNPTYSPVPPWFPPTYTGSYSMTDLKKYDIMTFPRSLNSMNPLSHSVMDPLWSTTCRFPSRDYVPTSMEMCTCFGSIGNSSTAILWKPQVPQNFDNILRAMGSFYELTTMEGWTAVAMASVDASGDDMQPIPKQKPMFYIFWVVFMIVGAFFMPNMFLGVLCDSFIREKYGGFVTDEQINWINLQRKLIALSPVVQYPRPKSRFRSFCYSIVTHKWFEHFMTICILLNTAIMTATYFGEPLVLDTSIDDVNNAFAVLFFLEALAKVSAIGVRVYFSNGWDRFDFTIVLMSCISICLPFVSGKSKVSTGLATILRVFRSGRALRLINKAKLLKSLFDTITVSLPAVANVTSLLMLLYYIFAAVGVQLFAKVAYGPNMVNSHQNFQTFWLAFQTLIGFSTGENWDNYLWELYAISPASNPTCVDPVYNGSMCGFNTFPGCVPLNGCGSWLIVPYFYIFMMVVGYIGLNLFSGIVVDAVADADATTASAVGDLPAFAQLWSKYDPNGEGLIKIDELCLILRQMPPPLGFRGQSNISLRRVQLHVGSLDLTIYDKEYVHFRDVPRALVIRSLSEGNPMRQKEISFLMNKMGITQSFHSHWAKRYKHLHRKIQYCVDVEPVANYVAAKTILRWFIQKVAKRRRAKNSLVRNEAVRSTLDELVLAVEIGENTSERHWSL</sequence>
<dbReference type="InterPro" id="IPR027359">
    <property type="entry name" value="Volt_channel_dom_sf"/>
</dbReference>
<evidence type="ECO:0000313" key="14">
    <source>
        <dbReference type="Proteomes" id="UP000243217"/>
    </source>
</evidence>
<dbReference type="PROSITE" id="PS50096">
    <property type="entry name" value="IQ"/>
    <property type="match status" value="1"/>
</dbReference>
<feature type="transmembrane region" description="Helical" evidence="11">
    <location>
        <begin position="1313"/>
        <end position="1335"/>
    </location>
</feature>
<feature type="transmembrane region" description="Helical" evidence="11">
    <location>
        <begin position="707"/>
        <end position="726"/>
    </location>
</feature>
<feature type="transmembrane region" description="Helical" evidence="11">
    <location>
        <begin position="483"/>
        <end position="505"/>
    </location>
</feature>
<evidence type="ECO:0000256" key="2">
    <source>
        <dbReference type="ARBA" id="ARBA00022448"/>
    </source>
</evidence>
<reference evidence="13 14" key="1">
    <citation type="journal article" date="2014" name="Genome Biol. Evol.">
        <title>The secreted proteins of Achlya hypogyna and Thraustotheca clavata identify the ancestral oomycete secretome and reveal gene acquisitions by horizontal gene transfer.</title>
        <authorList>
            <person name="Misner I."/>
            <person name="Blouin N."/>
            <person name="Leonard G."/>
            <person name="Richards T.A."/>
            <person name="Lane C.E."/>
        </authorList>
    </citation>
    <scope>NUCLEOTIDE SEQUENCE [LARGE SCALE GENOMIC DNA]</scope>
    <source>
        <strain evidence="13 14">ATCC 34112</strain>
    </source>
</reference>
<evidence type="ECO:0000256" key="9">
    <source>
        <dbReference type="PIRSR" id="PIRSR602077-1"/>
    </source>
</evidence>
<feature type="transmembrane region" description="Helical" evidence="11">
    <location>
        <begin position="575"/>
        <end position="596"/>
    </location>
</feature>
<keyword evidence="8" id="KW-0407">Ion channel</keyword>
<name>A0A1V9ZWE8_9STRA</name>
<evidence type="ECO:0000256" key="6">
    <source>
        <dbReference type="ARBA" id="ARBA00023065"/>
    </source>
</evidence>